<comment type="caution">
    <text evidence="1">The sequence shown here is derived from an EMBL/GenBank/DDBJ whole genome shotgun (WGS) entry which is preliminary data.</text>
</comment>
<dbReference type="AlphaFoldDB" id="A0A552LFW4"/>
<evidence type="ECO:0000313" key="2">
    <source>
        <dbReference type="Proteomes" id="UP000320730"/>
    </source>
</evidence>
<protein>
    <submittedName>
        <fullName evidence="1">Uncharacterized protein</fullName>
    </submittedName>
</protein>
<name>A0A552LFW4_9CHRO</name>
<proteinExistence type="predicted"/>
<reference evidence="1 2" key="1">
    <citation type="submission" date="2019-01" db="EMBL/GenBank/DDBJ databases">
        <title>Coherence of Microcystis species and biogeography revealed through population genomics.</title>
        <authorList>
            <person name="Perez-Carrascal O.M."/>
            <person name="Terrat Y."/>
            <person name="Giani A."/>
            <person name="Fortin N."/>
            <person name="Tromas N."/>
            <person name="Shapiro B.J."/>
        </authorList>
    </citation>
    <scope>NUCLEOTIDE SEQUENCE [LARGE SCALE GENOMIC DNA]</scope>
    <source>
        <strain evidence="1">Mf_WU_F_19750830_S460</strain>
    </source>
</reference>
<gene>
    <name evidence="1" type="ORF">EWV40_15985</name>
</gene>
<dbReference type="Proteomes" id="UP000320730">
    <property type="component" value="Unassembled WGS sequence"/>
</dbReference>
<dbReference type="EMBL" id="SFAN01000135">
    <property type="protein sequence ID" value="TRV19103.1"/>
    <property type="molecule type" value="Genomic_DNA"/>
</dbReference>
<sequence>MLINDLEHLEMTEQAYEVKGASGIVVIPFASIANFRFNSLVVGSLGSFAGGETQVLTTATPQGFTTGFSFIYQAVAMG</sequence>
<organism evidence="1 2">
    <name type="scientific">Microcystis flos-aquae Mf_WU_F_19750830_S460</name>
    <dbReference type="NCBI Taxonomy" id="2486237"/>
    <lineage>
        <taxon>Bacteria</taxon>
        <taxon>Bacillati</taxon>
        <taxon>Cyanobacteriota</taxon>
        <taxon>Cyanophyceae</taxon>
        <taxon>Oscillatoriophycideae</taxon>
        <taxon>Chroococcales</taxon>
        <taxon>Microcystaceae</taxon>
        <taxon>Microcystis</taxon>
    </lineage>
</organism>
<accession>A0A552LFW4</accession>
<evidence type="ECO:0000313" key="1">
    <source>
        <dbReference type="EMBL" id="TRV19103.1"/>
    </source>
</evidence>